<accession>A0AAW2MPA0</accession>
<evidence type="ECO:0000313" key="3">
    <source>
        <dbReference type="EMBL" id="KAL0333005.1"/>
    </source>
</evidence>
<organism evidence="3">
    <name type="scientific">Sesamum calycinum</name>
    <dbReference type="NCBI Taxonomy" id="2727403"/>
    <lineage>
        <taxon>Eukaryota</taxon>
        <taxon>Viridiplantae</taxon>
        <taxon>Streptophyta</taxon>
        <taxon>Embryophyta</taxon>
        <taxon>Tracheophyta</taxon>
        <taxon>Spermatophyta</taxon>
        <taxon>Magnoliopsida</taxon>
        <taxon>eudicotyledons</taxon>
        <taxon>Gunneridae</taxon>
        <taxon>Pentapetalae</taxon>
        <taxon>asterids</taxon>
        <taxon>lamiids</taxon>
        <taxon>Lamiales</taxon>
        <taxon>Pedaliaceae</taxon>
        <taxon>Sesamum</taxon>
    </lineage>
</organism>
<dbReference type="InterPro" id="IPR058668">
    <property type="entry name" value="NERD_dom"/>
</dbReference>
<comment type="caution">
    <text evidence="3">The sequence shown here is derived from an EMBL/GenBank/DDBJ whole genome shotgun (WGS) entry which is preliminary data.</text>
</comment>
<protein>
    <submittedName>
        <fullName evidence="3">Zinc finger CCCH domain-containing protein 19</fullName>
    </submittedName>
</protein>
<dbReference type="GO" id="GO:0003677">
    <property type="term" value="F:DNA binding"/>
    <property type="evidence" value="ECO:0007669"/>
    <property type="project" value="InterPro"/>
</dbReference>
<dbReference type="Pfam" id="PF25980">
    <property type="entry name" value="NERD_plant"/>
    <property type="match status" value="1"/>
</dbReference>
<feature type="domain" description="Plus3" evidence="2">
    <location>
        <begin position="71"/>
        <end position="203"/>
    </location>
</feature>
<proteinExistence type="predicted"/>
<feature type="region of interest" description="Disordered" evidence="1">
    <location>
        <begin position="40"/>
        <end position="64"/>
    </location>
</feature>
<dbReference type="PROSITE" id="PS51360">
    <property type="entry name" value="PLUS3"/>
    <property type="match status" value="1"/>
</dbReference>
<dbReference type="AlphaFoldDB" id="A0AAW2MPA0"/>
<feature type="region of interest" description="Disordered" evidence="1">
    <location>
        <begin position="223"/>
        <end position="291"/>
    </location>
</feature>
<dbReference type="Pfam" id="PF03126">
    <property type="entry name" value="Plus-3"/>
    <property type="match status" value="1"/>
</dbReference>
<dbReference type="InterPro" id="IPR004343">
    <property type="entry name" value="Plus-3_dom"/>
</dbReference>
<gene>
    <name evidence="3" type="ORF">Scaly_2202000</name>
</gene>
<feature type="compositionally biased region" description="Basic and acidic residues" evidence="1">
    <location>
        <begin position="233"/>
        <end position="274"/>
    </location>
</feature>
<dbReference type="Gene3D" id="3.90.70.200">
    <property type="entry name" value="Plus-3 domain"/>
    <property type="match status" value="1"/>
</dbReference>
<evidence type="ECO:0000259" key="2">
    <source>
        <dbReference type="PROSITE" id="PS51360"/>
    </source>
</evidence>
<dbReference type="SMART" id="SM00719">
    <property type="entry name" value="Plus3"/>
    <property type="match status" value="1"/>
</dbReference>
<dbReference type="PANTHER" id="PTHR46695">
    <property type="entry name" value="ZINC FINGER CCCH DOMAIN-CONTAINING PROTEIN 44-RELATED"/>
    <property type="match status" value="1"/>
</dbReference>
<name>A0AAW2MPA0_9LAMI</name>
<dbReference type="SUPFAM" id="SSF159042">
    <property type="entry name" value="Plus3-like"/>
    <property type="match status" value="1"/>
</dbReference>
<reference evidence="3" key="1">
    <citation type="submission" date="2020-06" db="EMBL/GenBank/DDBJ databases">
        <authorList>
            <person name="Li T."/>
            <person name="Hu X."/>
            <person name="Zhang T."/>
            <person name="Song X."/>
            <person name="Zhang H."/>
            <person name="Dai N."/>
            <person name="Sheng W."/>
            <person name="Hou X."/>
            <person name="Wei L."/>
        </authorList>
    </citation>
    <scope>NUCLEOTIDE SEQUENCE</scope>
    <source>
        <strain evidence="3">KEN8</strain>
        <tissue evidence="3">Leaf</tissue>
    </source>
</reference>
<sequence length="291" mass="33388">MFKLLEYHFLIMEDSQKNSFIPAGFAGSVASDMEVDGNVFESSMPSNSRKPKTRKKSEERAPQNDLNEYAAIDVHNINLIYLRRNLMEHLIEDKNFNDKVIGSIVRIRISSIDQMPDVYRLVQVVGITKVAEPYKIGERTADFMLEVLNLDKKEVVSIDAISNQEFTEDECRQLRQSIRCGLVKQFTVGELQKKAMALQPVRINDWLEAEILQLNHLRDRASEKGHKLQLLKSPEEHQRRLSEVPEIHADPKMSPDYESEQDARSGEKSTKAEYVRPSYSGSPRNGRKPIS</sequence>
<dbReference type="InterPro" id="IPR036128">
    <property type="entry name" value="Plus3-like_sf"/>
</dbReference>
<dbReference type="EMBL" id="JACGWM010000013">
    <property type="protein sequence ID" value="KAL0333005.1"/>
    <property type="molecule type" value="Genomic_DNA"/>
</dbReference>
<evidence type="ECO:0000256" key="1">
    <source>
        <dbReference type="SAM" id="MobiDB-lite"/>
    </source>
</evidence>
<reference evidence="3" key="2">
    <citation type="journal article" date="2024" name="Plant">
        <title>Genomic evolution and insights into agronomic trait innovations of Sesamum species.</title>
        <authorList>
            <person name="Miao H."/>
            <person name="Wang L."/>
            <person name="Qu L."/>
            <person name="Liu H."/>
            <person name="Sun Y."/>
            <person name="Le M."/>
            <person name="Wang Q."/>
            <person name="Wei S."/>
            <person name="Zheng Y."/>
            <person name="Lin W."/>
            <person name="Duan Y."/>
            <person name="Cao H."/>
            <person name="Xiong S."/>
            <person name="Wang X."/>
            <person name="Wei L."/>
            <person name="Li C."/>
            <person name="Ma Q."/>
            <person name="Ju M."/>
            <person name="Zhao R."/>
            <person name="Li G."/>
            <person name="Mu C."/>
            <person name="Tian Q."/>
            <person name="Mei H."/>
            <person name="Zhang T."/>
            <person name="Gao T."/>
            <person name="Zhang H."/>
        </authorList>
    </citation>
    <scope>NUCLEOTIDE SEQUENCE</scope>
    <source>
        <strain evidence="3">KEN8</strain>
    </source>
</reference>
<dbReference type="PANTHER" id="PTHR46695:SF4">
    <property type="entry name" value="ZINC FINGER CCCH DOMAIN-CONTAINING PROTEIN 44"/>
    <property type="match status" value="1"/>
</dbReference>